<sequence length="171" mass="18769">MYHSHRLFGALLLSMCSLTATARDSLCTKDEQVAFSCAVKGNKLVSLCASPDLSKTKGYVQYRFGKKGAVELAYPKLTDDPRKHFRWGVTAYSGGGTDYFRFSNGGYDYVVYAGSGKGWEKEGLVVEKDQKRIASLPCRDGGLGPDNWAVMYSAGLPELDQGKPAEQFDMP</sequence>
<evidence type="ECO:0000256" key="1">
    <source>
        <dbReference type="SAM" id="SignalP"/>
    </source>
</evidence>
<accession>A0A0C4YRJ1</accession>
<dbReference type="EMBL" id="CP010537">
    <property type="protein sequence ID" value="AJG23231.1"/>
    <property type="molecule type" value="Genomic_DNA"/>
</dbReference>
<dbReference type="Proteomes" id="UP000031843">
    <property type="component" value="Chromosome secondary"/>
</dbReference>
<name>A0A0C4YRJ1_9BURK</name>
<protein>
    <submittedName>
        <fullName evidence="2">Uncharacterized protein</fullName>
    </submittedName>
</protein>
<dbReference type="AlphaFoldDB" id="A0A0C4YRJ1"/>
<keyword evidence="3" id="KW-1185">Reference proteome</keyword>
<dbReference type="OrthoDB" id="8997932at2"/>
<dbReference type="RefSeq" id="WP_052495041.1">
    <property type="nucleotide sequence ID" value="NZ_CP010537.1"/>
</dbReference>
<gene>
    <name evidence="2" type="ORF">RR42_s1643</name>
</gene>
<evidence type="ECO:0000313" key="3">
    <source>
        <dbReference type="Proteomes" id="UP000031843"/>
    </source>
</evidence>
<keyword evidence="1" id="KW-0732">Signal</keyword>
<proteinExistence type="predicted"/>
<dbReference type="STRING" id="68895.RR42_s1643"/>
<dbReference type="KEGG" id="cbw:RR42_s1643"/>
<reference evidence="2 3" key="1">
    <citation type="journal article" date="2015" name="Genome Announc.">
        <title>Complete Genome Sequence of Cupriavidus basilensis 4G11, Isolated from the Oak Ridge Field Research Center Site.</title>
        <authorList>
            <person name="Ray J."/>
            <person name="Waters R.J."/>
            <person name="Skerker J.M."/>
            <person name="Kuehl J.V."/>
            <person name="Price M.N."/>
            <person name="Huang J."/>
            <person name="Chakraborty R."/>
            <person name="Arkin A.P."/>
            <person name="Deutschbauer A."/>
        </authorList>
    </citation>
    <scope>NUCLEOTIDE SEQUENCE [LARGE SCALE GENOMIC DNA]</scope>
    <source>
        <strain evidence="2">4G11</strain>
    </source>
</reference>
<evidence type="ECO:0000313" key="2">
    <source>
        <dbReference type="EMBL" id="AJG23231.1"/>
    </source>
</evidence>
<feature type="chain" id="PRO_5002185824" evidence="1">
    <location>
        <begin position="23"/>
        <end position="171"/>
    </location>
</feature>
<feature type="signal peptide" evidence="1">
    <location>
        <begin position="1"/>
        <end position="22"/>
    </location>
</feature>
<organism evidence="2 3">
    <name type="scientific">Cupriavidus basilensis</name>
    <dbReference type="NCBI Taxonomy" id="68895"/>
    <lineage>
        <taxon>Bacteria</taxon>
        <taxon>Pseudomonadati</taxon>
        <taxon>Pseudomonadota</taxon>
        <taxon>Betaproteobacteria</taxon>
        <taxon>Burkholderiales</taxon>
        <taxon>Burkholderiaceae</taxon>
        <taxon>Cupriavidus</taxon>
    </lineage>
</organism>